<gene>
    <name evidence="2" type="ORF">FSB75_00815</name>
</gene>
<feature type="transmembrane region" description="Helical" evidence="1">
    <location>
        <begin position="85"/>
        <end position="103"/>
    </location>
</feature>
<evidence type="ECO:0000313" key="3">
    <source>
        <dbReference type="Proteomes" id="UP000321204"/>
    </source>
</evidence>
<protein>
    <submittedName>
        <fullName evidence="2">Uncharacterized protein</fullName>
    </submittedName>
</protein>
<proteinExistence type="predicted"/>
<organism evidence="2 3">
    <name type="scientific">Flavisolibacter ginsenosidimutans</name>
    <dbReference type="NCBI Taxonomy" id="661481"/>
    <lineage>
        <taxon>Bacteria</taxon>
        <taxon>Pseudomonadati</taxon>
        <taxon>Bacteroidota</taxon>
        <taxon>Chitinophagia</taxon>
        <taxon>Chitinophagales</taxon>
        <taxon>Chitinophagaceae</taxon>
        <taxon>Flavisolibacter</taxon>
    </lineage>
</organism>
<keyword evidence="1" id="KW-0812">Transmembrane</keyword>
<keyword evidence="1" id="KW-0472">Membrane</keyword>
<sequence length="232" mass="25848">MSEVQLLLLAAVSVSFFHTLAGPDHYLPFVALSKAREWSLARTLFWTMICGAGHVGSSVLLGLGGAALGWSVTKIGWLESVRGGIAGWTFLGFGFLYCIWGLIRVKSNKRHKHFDVNDDGSVYVFEHKHGEAVAINERHKVTPWVMFIVFVLGPCEPMIPLLYFPAAKHSASNMFLLIVVYTLFTLLTMMLMVFAGFYGLSFFKTDKLERYLHALGGFTILLCGAGMVFLNW</sequence>
<dbReference type="RefSeq" id="WP_146781482.1">
    <property type="nucleotide sequence ID" value="NZ_BAABIO010000006.1"/>
</dbReference>
<feature type="transmembrane region" description="Helical" evidence="1">
    <location>
        <begin position="144"/>
        <end position="163"/>
    </location>
</feature>
<dbReference type="PANTHER" id="PTHR36394">
    <property type="entry name" value="OS01G0277700 PROTEIN"/>
    <property type="match status" value="1"/>
</dbReference>
<evidence type="ECO:0000313" key="2">
    <source>
        <dbReference type="EMBL" id="QEC54498.1"/>
    </source>
</evidence>
<feature type="transmembrane region" description="Helical" evidence="1">
    <location>
        <begin position="211"/>
        <end position="230"/>
    </location>
</feature>
<feature type="transmembrane region" description="Helical" evidence="1">
    <location>
        <begin position="175"/>
        <end position="199"/>
    </location>
</feature>
<reference evidence="2 3" key="1">
    <citation type="journal article" date="2015" name="Int. J. Syst. Evol. Microbiol.">
        <title>Flavisolibacter ginsenosidimutans sp. nov., with ginsenoside-converting activity isolated from soil used for cultivating ginseng.</title>
        <authorList>
            <person name="Zhao Y."/>
            <person name="Liu Q."/>
            <person name="Kang M.S."/>
            <person name="Jin F."/>
            <person name="Yu H."/>
            <person name="Im W.T."/>
        </authorList>
    </citation>
    <scope>NUCLEOTIDE SEQUENCE [LARGE SCALE GENOMIC DNA]</scope>
    <source>
        <strain evidence="2 3">Gsoil 636</strain>
    </source>
</reference>
<name>A0A5B8UDB7_9BACT</name>
<accession>A0A5B8UDB7</accession>
<dbReference type="Proteomes" id="UP000321204">
    <property type="component" value="Chromosome"/>
</dbReference>
<dbReference type="EMBL" id="CP042433">
    <property type="protein sequence ID" value="QEC54498.1"/>
    <property type="molecule type" value="Genomic_DNA"/>
</dbReference>
<dbReference type="KEGG" id="fgg:FSB75_00815"/>
<dbReference type="OrthoDB" id="9782403at2"/>
<dbReference type="PANTHER" id="PTHR36394:SF1">
    <property type="entry name" value="OS01G0277700 PROTEIN"/>
    <property type="match status" value="1"/>
</dbReference>
<keyword evidence="1" id="KW-1133">Transmembrane helix</keyword>
<dbReference type="AlphaFoldDB" id="A0A5B8UDB7"/>
<feature type="transmembrane region" description="Helical" evidence="1">
    <location>
        <begin position="45"/>
        <end position="73"/>
    </location>
</feature>
<keyword evidence="3" id="KW-1185">Reference proteome</keyword>
<evidence type="ECO:0000256" key="1">
    <source>
        <dbReference type="SAM" id="Phobius"/>
    </source>
</evidence>